<keyword evidence="3" id="KW-1185">Reference proteome</keyword>
<dbReference type="Pfam" id="PF13403">
    <property type="entry name" value="Hint_2"/>
    <property type="match status" value="1"/>
</dbReference>
<dbReference type="Proteomes" id="UP000664288">
    <property type="component" value="Unassembled WGS sequence"/>
</dbReference>
<comment type="caution">
    <text evidence="2">The sequence shown here is derived from an EMBL/GenBank/DDBJ whole genome shotgun (WGS) entry which is preliminary data.</text>
</comment>
<gene>
    <name evidence="2" type="ORF">J1C47_21145</name>
</gene>
<name>A0ABS3J915_9HYPH</name>
<organism evidence="2 3">
    <name type="scientific">Jiella sonneratiae</name>
    <dbReference type="NCBI Taxonomy" id="2816856"/>
    <lineage>
        <taxon>Bacteria</taxon>
        <taxon>Pseudomonadati</taxon>
        <taxon>Pseudomonadota</taxon>
        <taxon>Alphaproteobacteria</taxon>
        <taxon>Hyphomicrobiales</taxon>
        <taxon>Aurantimonadaceae</taxon>
        <taxon>Jiella</taxon>
    </lineage>
</organism>
<proteinExistence type="predicted"/>
<reference evidence="2 3" key="1">
    <citation type="submission" date="2021-03" db="EMBL/GenBank/DDBJ databases">
        <title>Whole genome sequence of Jiella sp. MQZ13P-4.</title>
        <authorList>
            <person name="Tuo L."/>
        </authorList>
    </citation>
    <scope>NUCLEOTIDE SEQUENCE [LARGE SCALE GENOMIC DNA]</scope>
    <source>
        <strain evidence="2 3">MQZ13P-4</strain>
    </source>
</reference>
<dbReference type="InterPro" id="IPR028992">
    <property type="entry name" value="Hedgehog/Intein_dom"/>
</dbReference>
<feature type="domain" description="Hedgehog/Intein (Hint)" evidence="1">
    <location>
        <begin position="1"/>
        <end position="64"/>
    </location>
</feature>
<accession>A0ABS3J915</accession>
<protein>
    <submittedName>
        <fullName evidence="2">Hint domain-containing protein</fullName>
    </submittedName>
</protein>
<sequence>MWLSAAHAVRVSVVDDLLVPVGALVNGSTIRQVQLDRIAYYHIELDGHDVLLANGLPAESYLDCGNRRFFLGADIVPEDGRVDAHDLPFCLPFTTDPEILGAVRARLMAQARRLGWTEEPAGPEIRVEIEADAAGEAGMLALPLAADEALRLTLPADAGDAWLLSSCWVPAHHGGTADKSTLGVVFRGLTLTDETGATQRIAADDSRLTLGFHPLEGDWRWTTGRALLPAALWEGLSGEVTLTLDLLPGQTRRWVAPAAVAEEPVRPVRERALASA</sequence>
<evidence type="ECO:0000259" key="1">
    <source>
        <dbReference type="Pfam" id="PF13403"/>
    </source>
</evidence>
<dbReference type="EMBL" id="JAFMPY010000033">
    <property type="protein sequence ID" value="MBO0906163.1"/>
    <property type="molecule type" value="Genomic_DNA"/>
</dbReference>
<evidence type="ECO:0000313" key="3">
    <source>
        <dbReference type="Proteomes" id="UP000664288"/>
    </source>
</evidence>
<evidence type="ECO:0000313" key="2">
    <source>
        <dbReference type="EMBL" id="MBO0906163.1"/>
    </source>
</evidence>